<comment type="subcellular location">
    <subcellularLocation>
        <location evidence="2">Cell membrane</location>
    </subcellularLocation>
</comment>
<evidence type="ECO:0000256" key="1">
    <source>
        <dbReference type="ARBA" id="ARBA00000085"/>
    </source>
</evidence>
<evidence type="ECO:0000313" key="14">
    <source>
        <dbReference type="EMBL" id="MCS7478209.1"/>
    </source>
</evidence>
<dbReference type="GO" id="GO:0005886">
    <property type="term" value="C:plasma membrane"/>
    <property type="evidence" value="ECO:0007669"/>
    <property type="project" value="UniProtKB-SubCell"/>
</dbReference>
<dbReference type="InterPro" id="IPR003661">
    <property type="entry name" value="HisK_dim/P_dom"/>
</dbReference>
<name>A0A9X2VLA6_9PSEU</name>
<dbReference type="GO" id="GO:0000155">
    <property type="term" value="F:phosphorelay sensor kinase activity"/>
    <property type="evidence" value="ECO:0007669"/>
    <property type="project" value="InterPro"/>
</dbReference>
<dbReference type="Gene3D" id="6.10.340.10">
    <property type="match status" value="1"/>
</dbReference>
<evidence type="ECO:0000256" key="6">
    <source>
        <dbReference type="ARBA" id="ARBA00022692"/>
    </source>
</evidence>
<evidence type="ECO:0000256" key="2">
    <source>
        <dbReference type="ARBA" id="ARBA00004236"/>
    </source>
</evidence>
<dbReference type="InterPro" id="IPR005467">
    <property type="entry name" value="His_kinase_dom"/>
</dbReference>
<keyword evidence="6 11" id="KW-0812">Transmembrane</keyword>
<dbReference type="Pfam" id="PF00672">
    <property type="entry name" value="HAMP"/>
    <property type="match status" value="1"/>
</dbReference>
<dbReference type="CDD" id="cd06225">
    <property type="entry name" value="HAMP"/>
    <property type="match status" value="1"/>
</dbReference>
<dbReference type="PROSITE" id="PS50109">
    <property type="entry name" value="HIS_KIN"/>
    <property type="match status" value="1"/>
</dbReference>
<protein>
    <recommendedName>
        <fullName evidence="3">histidine kinase</fullName>
        <ecNumber evidence="3">2.7.13.3</ecNumber>
    </recommendedName>
</protein>
<evidence type="ECO:0000256" key="3">
    <source>
        <dbReference type="ARBA" id="ARBA00012438"/>
    </source>
</evidence>
<evidence type="ECO:0000256" key="10">
    <source>
        <dbReference type="ARBA" id="ARBA00023136"/>
    </source>
</evidence>
<evidence type="ECO:0000256" key="4">
    <source>
        <dbReference type="ARBA" id="ARBA00022553"/>
    </source>
</evidence>
<dbReference type="PANTHER" id="PTHR45436">
    <property type="entry name" value="SENSOR HISTIDINE KINASE YKOH"/>
    <property type="match status" value="1"/>
</dbReference>
<evidence type="ECO:0000259" key="12">
    <source>
        <dbReference type="PROSITE" id="PS50109"/>
    </source>
</evidence>
<dbReference type="CDD" id="cd00082">
    <property type="entry name" value="HisKA"/>
    <property type="match status" value="1"/>
</dbReference>
<dbReference type="AlphaFoldDB" id="A0A9X2VLA6"/>
<keyword evidence="8 11" id="KW-1133">Transmembrane helix</keyword>
<proteinExistence type="predicted"/>
<dbReference type="InterPro" id="IPR003594">
    <property type="entry name" value="HATPase_dom"/>
</dbReference>
<dbReference type="InterPro" id="IPR050428">
    <property type="entry name" value="TCS_sensor_his_kinase"/>
</dbReference>
<evidence type="ECO:0000256" key="9">
    <source>
        <dbReference type="ARBA" id="ARBA00023012"/>
    </source>
</evidence>
<evidence type="ECO:0000256" key="5">
    <source>
        <dbReference type="ARBA" id="ARBA00022679"/>
    </source>
</evidence>
<dbReference type="InterPro" id="IPR003660">
    <property type="entry name" value="HAMP_dom"/>
</dbReference>
<organism evidence="14 15">
    <name type="scientific">Umezawaea endophytica</name>
    <dbReference type="NCBI Taxonomy" id="1654476"/>
    <lineage>
        <taxon>Bacteria</taxon>
        <taxon>Bacillati</taxon>
        <taxon>Actinomycetota</taxon>
        <taxon>Actinomycetes</taxon>
        <taxon>Pseudonocardiales</taxon>
        <taxon>Pseudonocardiaceae</taxon>
        <taxon>Umezawaea</taxon>
    </lineage>
</organism>
<dbReference type="InterPro" id="IPR036890">
    <property type="entry name" value="HATPase_C_sf"/>
</dbReference>
<dbReference type="SUPFAM" id="SSF55874">
    <property type="entry name" value="ATPase domain of HSP90 chaperone/DNA topoisomerase II/histidine kinase"/>
    <property type="match status" value="1"/>
</dbReference>
<dbReference type="PROSITE" id="PS50885">
    <property type="entry name" value="HAMP"/>
    <property type="match status" value="1"/>
</dbReference>
<dbReference type="InterPro" id="IPR036097">
    <property type="entry name" value="HisK_dim/P_sf"/>
</dbReference>
<dbReference type="Gene3D" id="1.10.287.130">
    <property type="match status" value="1"/>
</dbReference>
<sequence>MSARRGLTRAFTGISVAVVLAVSGAAYGIGESALEGDAERAFRSQVDATVDRVSWTELTPKGFTEDGEVGSDVMRSRDAVTQVLAGDGRLGRTDQEAGSFPVYTVDKEIAALDTAGETAEREFTPRGGEELRVVTVSLGGGRGAVQLARPISRTEALVTGFAWRLAGVAALVLLIAVLVGRAVARRLTRGLEWLTGAAEEVAASGRLDLMLGAGGNDEVARLGAAFDSVLVRLAGAREDQRRLVQDANHELRTPLTSLRTNISVLKRVDELPSESRGQLIEDLDGEARELSHLVAELMEFSAERRVDEEFSAVDLPALADRVATRARRRSGREVLVDAEGVVTGRVRGLERAVTNLVDNAVKFSEGPVEVVLRPNGFRVLDRGPGVAPEDRAHIFDRFHRATSARSLPGSGLGLAIVHEVATTHGGTVFARQRPGGGADIGFTL</sequence>
<dbReference type="SMART" id="SM00387">
    <property type="entry name" value="HATPase_c"/>
    <property type="match status" value="1"/>
</dbReference>
<dbReference type="Pfam" id="PF02518">
    <property type="entry name" value="HATPase_c"/>
    <property type="match status" value="1"/>
</dbReference>
<dbReference type="Proteomes" id="UP001141259">
    <property type="component" value="Unassembled WGS sequence"/>
</dbReference>
<dbReference type="SMART" id="SM00304">
    <property type="entry name" value="HAMP"/>
    <property type="match status" value="1"/>
</dbReference>
<comment type="caution">
    <text evidence="14">The sequence shown here is derived from an EMBL/GenBank/DDBJ whole genome shotgun (WGS) entry which is preliminary data.</text>
</comment>
<dbReference type="EC" id="2.7.13.3" evidence="3"/>
<comment type="catalytic activity">
    <reaction evidence="1">
        <text>ATP + protein L-histidine = ADP + protein N-phospho-L-histidine.</text>
        <dbReference type="EC" id="2.7.13.3"/>
    </reaction>
</comment>
<dbReference type="PANTHER" id="PTHR45436:SF5">
    <property type="entry name" value="SENSOR HISTIDINE KINASE TRCS"/>
    <property type="match status" value="1"/>
</dbReference>
<keyword evidence="5" id="KW-0808">Transferase</keyword>
<dbReference type="Pfam" id="PF00512">
    <property type="entry name" value="HisKA"/>
    <property type="match status" value="1"/>
</dbReference>
<dbReference type="EMBL" id="JANYMP010000006">
    <property type="protein sequence ID" value="MCS7478209.1"/>
    <property type="molecule type" value="Genomic_DNA"/>
</dbReference>
<feature type="domain" description="Histidine kinase" evidence="12">
    <location>
        <begin position="246"/>
        <end position="444"/>
    </location>
</feature>
<keyword evidence="4" id="KW-0597">Phosphoprotein</keyword>
<keyword evidence="7 14" id="KW-0418">Kinase</keyword>
<dbReference type="CDD" id="cd00075">
    <property type="entry name" value="HATPase"/>
    <property type="match status" value="1"/>
</dbReference>
<dbReference type="RefSeq" id="WP_259623713.1">
    <property type="nucleotide sequence ID" value="NZ_JANYMP010000006.1"/>
</dbReference>
<dbReference type="InterPro" id="IPR004358">
    <property type="entry name" value="Sig_transdc_His_kin-like_C"/>
</dbReference>
<dbReference type="PRINTS" id="PR00344">
    <property type="entry name" value="BCTRLSENSOR"/>
</dbReference>
<keyword evidence="9" id="KW-0902">Two-component regulatory system</keyword>
<keyword evidence="10 11" id="KW-0472">Membrane</keyword>
<evidence type="ECO:0000313" key="15">
    <source>
        <dbReference type="Proteomes" id="UP001141259"/>
    </source>
</evidence>
<evidence type="ECO:0000256" key="7">
    <source>
        <dbReference type="ARBA" id="ARBA00022777"/>
    </source>
</evidence>
<gene>
    <name evidence="14" type="ORF">NZH93_15225</name>
</gene>
<evidence type="ECO:0000256" key="8">
    <source>
        <dbReference type="ARBA" id="ARBA00022989"/>
    </source>
</evidence>
<reference evidence="14" key="1">
    <citation type="submission" date="2022-08" db="EMBL/GenBank/DDBJ databases">
        <authorList>
            <person name="Tistechok S."/>
            <person name="Samborskyy M."/>
            <person name="Roman I."/>
        </authorList>
    </citation>
    <scope>NUCLEOTIDE SEQUENCE</scope>
    <source>
        <strain evidence="14">DSM 103496</strain>
    </source>
</reference>
<feature type="domain" description="HAMP" evidence="13">
    <location>
        <begin position="185"/>
        <end position="238"/>
    </location>
</feature>
<evidence type="ECO:0000256" key="11">
    <source>
        <dbReference type="SAM" id="Phobius"/>
    </source>
</evidence>
<evidence type="ECO:0000259" key="13">
    <source>
        <dbReference type="PROSITE" id="PS50885"/>
    </source>
</evidence>
<feature type="transmembrane region" description="Helical" evidence="11">
    <location>
        <begin position="161"/>
        <end position="184"/>
    </location>
</feature>
<dbReference type="SMART" id="SM00388">
    <property type="entry name" value="HisKA"/>
    <property type="match status" value="1"/>
</dbReference>
<keyword evidence="15" id="KW-1185">Reference proteome</keyword>
<dbReference type="SUPFAM" id="SSF47384">
    <property type="entry name" value="Homodimeric domain of signal transducing histidine kinase"/>
    <property type="match status" value="1"/>
</dbReference>
<accession>A0A9X2VLA6</accession>
<dbReference type="Gene3D" id="3.30.565.10">
    <property type="entry name" value="Histidine kinase-like ATPase, C-terminal domain"/>
    <property type="match status" value="1"/>
</dbReference>